<organism evidence="2 3">
    <name type="scientific">Psychrosphaera haliotis</name>
    <dbReference type="NCBI Taxonomy" id="555083"/>
    <lineage>
        <taxon>Bacteria</taxon>
        <taxon>Pseudomonadati</taxon>
        <taxon>Pseudomonadota</taxon>
        <taxon>Gammaproteobacteria</taxon>
        <taxon>Alteromonadales</taxon>
        <taxon>Pseudoalteromonadaceae</taxon>
        <taxon>Psychrosphaera</taxon>
    </lineage>
</organism>
<evidence type="ECO:0000313" key="3">
    <source>
        <dbReference type="Proteomes" id="UP000439994"/>
    </source>
</evidence>
<dbReference type="EMBL" id="WOCD01000001">
    <property type="protein sequence ID" value="MUH71255.1"/>
    <property type="molecule type" value="Genomic_DNA"/>
</dbReference>
<feature type="domain" description="DSBA-like thioredoxin" evidence="1">
    <location>
        <begin position="7"/>
        <end position="209"/>
    </location>
</feature>
<dbReference type="InterPro" id="IPR001853">
    <property type="entry name" value="DSBA-like_thioredoxin_dom"/>
</dbReference>
<dbReference type="GO" id="GO:0016491">
    <property type="term" value="F:oxidoreductase activity"/>
    <property type="evidence" value="ECO:0007669"/>
    <property type="project" value="InterPro"/>
</dbReference>
<dbReference type="InterPro" id="IPR036249">
    <property type="entry name" value="Thioredoxin-like_sf"/>
</dbReference>
<reference evidence="2 3" key="1">
    <citation type="submission" date="2019-11" db="EMBL/GenBank/DDBJ databases">
        <title>P. haliotis isolates from Z. marina roots.</title>
        <authorList>
            <person name="Cohen M."/>
            <person name="Jospin G."/>
            <person name="Eisen J.A."/>
            <person name="Coil D.A."/>
        </authorList>
    </citation>
    <scope>NUCLEOTIDE SEQUENCE [LARGE SCALE GENOMIC DNA]</scope>
    <source>
        <strain evidence="2 3">UCD-MCMsp1aY</strain>
    </source>
</reference>
<dbReference type="RefSeq" id="WP_155693815.1">
    <property type="nucleotide sequence ID" value="NZ_WOCD01000001.1"/>
</dbReference>
<dbReference type="Proteomes" id="UP000439994">
    <property type="component" value="Unassembled WGS sequence"/>
</dbReference>
<gene>
    <name evidence="2" type="ORF">GNP35_01345</name>
</gene>
<sequence>MNNKIKLDIISDVVCPWCIIGYKHLEAAIEELNLWDKVEIEWQPFELNPDMPVEGEELKAHVARKYGSSSEDSDNARKNLTKLGADYGFEFDYFDGMKIVNTFDAHLLLDFAHQIGKQTELKMRLFSAFFTERQDVSQRSVLIEEAGKVGITAEQCEAVFADVQTQNKVRALEAQWRQMGVTGVPTVLFNRTSGLTGAQPQATFKQALQDLIAEQENNK</sequence>
<name>A0A6N8F3U7_9GAMM</name>
<evidence type="ECO:0000259" key="1">
    <source>
        <dbReference type="Pfam" id="PF01323"/>
    </source>
</evidence>
<protein>
    <submittedName>
        <fullName evidence="2">Thioredoxin domain-containing protein</fullName>
    </submittedName>
</protein>
<keyword evidence="3" id="KW-1185">Reference proteome</keyword>
<dbReference type="AlphaFoldDB" id="A0A6N8F3U7"/>
<dbReference type="OrthoDB" id="9799122at2"/>
<dbReference type="PANTHER" id="PTHR13887">
    <property type="entry name" value="GLUTATHIONE S-TRANSFERASE KAPPA"/>
    <property type="match status" value="1"/>
</dbReference>
<dbReference type="Pfam" id="PF01323">
    <property type="entry name" value="DSBA"/>
    <property type="match status" value="1"/>
</dbReference>
<dbReference type="PANTHER" id="PTHR13887:SF41">
    <property type="entry name" value="THIOREDOXIN SUPERFAMILY PROTEIN"/>
    <property type="match status" value="1"/>
</dbReference>
<proteinExistence type="predicted"/>
<evidence type="ECO:0000313" key="2">
    <source>
        <dbReference type="EMBL" id="MUH71255.1"/>
    </source>
</evidence>
<dbReference type="Gene3D" id="3.40.30.10">
    <property type="entry name" value="Glutaredoxin"/>
    <property type="match status" value="1"/>
</dbReference>
<accession>A0A6N8F3U7</accession>
<comment type="caution">
    <text evidence="2">The sequence shown here is derived from an EMBL/GenBank/DDBJ whole genome shotgun (WGS) entry which is preliminary data.</text>
</comment>
<dbReference type="CDD" id="cd03024">
    <property type="entry name" value="DsbA_FrnE"/>
    <property type="match status" value="1"/>
</dbReference>
<dbReference type="SUPFAM" id="SSF52833">
    <property type="entry name" value="Thioredoxin-like"/>
    <property type="match status" value="1"/>
</dbReference>